<comment type="caution">
    <text evidence="2">The sequence shown here is derived from an EMBL/GenBank/DDBJ whole genome shotgun (WGS) entry which is preliminary data.</text>
</comment>
<dbReference type="Pfam" id="PF14034">
    <property type="entry name" value="Spore_YtrH"/>
    <property type="match status" value="1"/>
</dbReference>
<evidence type="ECO:0000313" key="2">
    <source>
        <dbReference type="EMBL" id="KUP05589.1"/>
    </source>
</evidence>
<feature type="transmembrane region" description="Helical" evidence="1">
    <location>
        <begin position="82"/>
        <end position="107"/>
    </location>
</feature>
<gene>
    <name evidence="2" type="ORF">Q75_11530</name>
</gene>
<proteinExistence type="predicted"/>
<dbReference type="Proteomes" id="UP000074108">
    <property type="component" value="Unassembled WGS sequence"/>
</dbReference>
<evidence type="ECO:0000313" key="3">
    <source>
        <dbReference type="Proteomes" id="UP000074108"/>
    </source>
</evidence>
<dbReference type="InterPro" id="IPR025689">
    <property type="entry name" value="Spore_YtrH"/>
</dbReference>
<dbReference type="OrthoDB" id="2381692at2"/>
<feature type="transmembrane region" description="Helical" evidence="1">
    <location>
        <begin position="49"/>
        <end position="70"/>
    </location>
</feature>
<sequence>MYMAEAFMPQFIKCFFTAFGVIVGGSFLGGLGAFLMGEPPLSEIHRLSKILRIWAIIAALGGTFDTLYSFEKGLLDGETKDLVKQFLLILSSMGGAYVGAHMINWFCQESMST</sequence>
<keyword evidence="1" id="KW-0812">Transmembrane</keyword>
<name>A0A147K6Q7_9BACI</name>
<keyword evidence="1" id="KW-1133">Transmembrane helix</keyword>
<dbReference type="PATRIC" id="fig|1150625.3.peg.2452"/>
<dbReference type="STRING" id="1150625.Q75_11530"/>
<feature type="transmembrane region" description="Helical" evidence="1">
    <location>
        <begin position="15"/>
        <end position="37"/>
    </location>
</feature>
<accession>A0A147K6Q7</accession>
<evidence type="ECO:0000256" key="1">
    <source>
        <dbReference type="SAM" id="Phobius"/>
    </source>
</evidence>
<keyword evidence="1" id="KW-0472">Membrane</keyword>
<reference evidence="2 3" key="1">
    <citation type="journal article" date="2016" name="Front. Microbiol.">
        <title>Microevolution Analysis of Bacillus coahuilensis Unveils Differences in Phosphorus Acquisition Strategies and Their Regulation.</title>
        <authorList>
            <person name="Gomez-Lunar Z."/>
            <person name="Hernandez-Gonzalez I."/>
            <person name="Rodriguez-Torres M.D."/>
            <person name="Souza V."/>
            <person name="Olmedo-Alvarez G."/>
        </authorList>
    </citation>
    <scope>NUCLEOTIDE SEQUENCE [LARGE SCALE GENOMIC DNA]</scope>
    <source>
        <strain evidence="3">p1.1.43</strain>
    </source>
</reference>
<protein>
    <submittedName>
        <fullName evidence="2">Sporulation protein</fullName>
    </submittedName>
</protein>
<organism evidence="2 3">
    <name type="scientific">Bacillus coahuilensis p1.1.43</name>
    <dbReference type="NCBI Taxonomy" id="1150625"/>
    <lineage>
        <taxon>Bacteria</taxon>
        <taxon>Bacillati</taxon>
        <taxon>Bacillota</taxon>
        <taxon>Bacilli</taxon>
        <taxon>Bacillales</taxon>
        <taxon>Bacillaceae</taxon>
        <taxon>Bacillus</taxon>
    </lineage>
</organism>
<dbReference type="RefSeq" id="WP_059283273.1">
    <property type="nucleotide sequence ID" value="NZ_LDYG01000034.1"/>
</dbReference>
<keyword evidence="3" id="KW-1185">Reference proteome</keyword>
<dbReference type="AlphaFoldDB" id="A0A147K6Q7"/>
<dbReference type="EMBL" id="LDYG01000034">
    <property type="protein sequence ID" value="KUP05589.1"/>
    <property type="molecule type" value="Genomic_DNA"/>
</dbReference>